<comment type="catalytic activity">
    <reaction evidence="4 5">
        <text>a 3'-end 3'-phospho-ribonucleotide-RNA + ATP = a 3'-end 2',3'-cyclophospho-ribonucleotide-RNA + AMP + diphosphate</text>
        <dbReference type="Rhea" id="RHEA:23976"/>
        <dbReference type="Rhea" id="RHEA-COMP:10463"/>
        <dbReference type="Rhea" id="RHEA-COMP:10464"/>
        <dbReference type="ChEBI" id="CHEBI:30616"/>
        <dbReference type="ChEBI" id="CHEBI:33019"/>
        <dbReference type="ChEBI" id="CHEBI:83062"/>
        <dbReference type="ChEBI" id="CHEBI:83064"/>
        <dbReference type="ChEBI" id="CHEBI:456215"/>
        <dbReference type="EC" id="6.5.1.4"/>
    </reaction>
</comment>
<proteinExistence type="inferred from homology"/>
<evidence type="ECO:0000256" key="1">
    <source>
        <dbReference type="ARBA" id="ARBA00009206"/>
    </source>
</evidence>
<dbReference type="HAMAP" id="MF_00200">
    <property type="entry name" value="RTC"/>
    <property type="match status" value="1"/>
</dbReference>
<keyword evidence="3 5" id="KW-0547">Nucleotide-binding</keyword>
<name>I3CHD3_9GAMM</name>
<evidence type="ECO:0000256" key="5">
    <source>
        <dbReference type="HAMAP-Rule" id="MF_00200"/>
    </source>
</evidence>
<dbReference type="InterPro" id="IPR023797">
    <property type="entry name" value="RNA3'_phos_cyclase_dom"/>
</dbReference>
<dbReference type="GO" id="GO:0006396">
    <property type="term" value="P:RNA processing"/>
    <property type="evidence" value="ECO:0007669"/>
    <property type="project" value="UniProtKB-UniRule"/>
</dbReference>
<dbReference type="SUPFAM" id="SSF55205">
    <property type="entry name" value="EPT/RTPC-like"/>
    <property type="match status" value="2"/>
</dbReference>
<sequence>MTVLSANYISIDGSQGEGGGQVLRSSLALSIYTQQPFHIHHIRANRKNAGLQAQHLTAVRAAKQVSCAHVEGDNLGSSELWFTPNPAQGGHYRFNIGTAGSTCLVLQTVLYPLLLADSPSHLTISGGTHTTASPPFEYLTTVLFPLLAQMGAQIEAQLDSYGFYPKGGGQINIQIQPSSQLTGLTLLKRGKLLQQMARALITGIPAHVAERELAQVKKRLQWADACLQFVPLQSGFGSGNILLLQVQYDAITELFSCVAQRGLRAEEVANNAIEALQTYHVADVPVDEHLADQLLLPLALAGKGQFLTTAPSQHTLTHCDIIQRFLGIHIVIEQVSERQYLLTVG</sequence>
<dbReference type="EC" id="6.5.1.4" evidence="5 6"/>
<evidence type="ECO:0000256" key="6">
    <source>
        <dbReference type="NCBIfam" id="TIGR03399"/>
    </source>
</evidence>
<evidence type="ECO:0000259" key="8">
    <source>
        <dbReference type="Pfam" id="PF05189"/>
    </source>
</evidence>
<comment type="subcellular location">
    <subcellularLocation>
        <location evidence="5">Cytoplasm</location>
    </subcellularLocation>
</comment>
<comment type="similarity">
    <text evidence="1 5">Belongs to the RNA 3'-terminal cyclase family. Type 1 subfamily.</text>
</comment>
<evidence type="ECO:0000256" key="3">
    <source>
        <dbReference type="ARBA" id="ARBA00022741"/>
    </source>
</evidence>
<dbReference type="AlphaFoldDB" id="I3CHD3"/>
<dbReference type="HOGENOM" id="CLU_027882_0_0_6"/>
<dbReference type="STRING" id="395493.BegalDRAFT_2162"/>
<comment type="function">
    <text evidence="5">Catalyzes the conversion of 3'-phosphate to a 2',3'-cyclic phosphodiester at the end of RNA. The mechanism of action of the enzyme occurs in 3 steps: (A) adenylation of the enzyme by ATP; (B) transfer of adenylate to an RNA-N3'P to produce RNA-N3'PP5'A; (C) and attack of the adjacent 2'-hydroxyl on the 3'-phosphorus in the diester linkage to produce the cyclic end product. The biological role of this enzyme is unknown but it is likely to function in some aspects of cellular RNA processing.</text>
</comment>
<keyword evidence="5" id="KW-0067">ATP-binding</keyword>
<dbReference type="PANTHER" id="PTHR11096:SF0">
    <property type="entry name" value="RNA 3'-TERMINAL PHOSPHATE CYCLASE"/>
    <property type="match status" value="1"/>
</dbReference>
<feature type="active site" description="Tele-AMP-histidine intermediate" evidence="5">
    <location>
        <position position="314"/>
    </location>
</feature>
<feature type="binding site" evidence="5">
    <location>
        <begin position="289"/>
        <end position="293"/>
    </location>
    <ligand>
        <name>ATP</name>
        <dbReference type="ChEBI" id="CHEBI:30616"/>
    </ligand>
</feature>
<dbReference type="eggNOG" id="COG0430">
    <property type="taxonomic scope" value="Bacteria"/>
</dbReference>
<accession>I3CHD3</accession>
<dbReference type="InterPro" id="IPR036553">
    <property type="entry name" value="RPTC_insert"/>
</dbReference>
<dbReference type="Pfam" id="PF01137">
    <property type="entry name" value="RTC"/>
    <property type="match status" value="1"/>
</dbReference>
<dbReference type="GO" id="GO:0005737">
    <property type="term" value="C:cytoplasm"/>
    <property type="evidence" value="ECO:0007669"/>
    <property type="project" value="UniProtKB-SubCell"/>
</dbReference>
<dbReference type="Pfam" id="PF05189">
    <property type="entry name" value="RTC_insert"/>
    <property type="match status" value="1"/>
</dbReference>
<dbReference type="PANTHER" id="PTHR11096">
    <property type="entry name" value="RNA 3' TERMINAL PHOSPHATE CYCLASE"/>
    <property type="match status" value="1"/>
</dbReference>
<dbReference type="PIRSF" id="PIRSF005378">
    <property type="entry name" value="RNA3'_term_phos_cycl_euk"/>
    <property type="match status" value="1"/>
</dbReference>
<gene>
    <name evidence="5" type="primary">rtcA</name>
    <name evidence="9" type="ORF">BegalDRAFT_2162</name>
</gene>
<dbReference type="NCBIfam" id="TIGR03399">
    <property type="entry name" value="RNA_3prim_cycl"/>
    <property type="match status" value="1"/>
</dbReference>
<evidence type="ECO:0000256" key="4">
    <source>
        <dbReference type="ARBA" id="ARBA00024481"/>
    </source>
</evidence>
<evidence type="ECO:0000313" key="10">
    <source>
        <dbReference type="Proteomes" id="UP000005744"/>
    </source>
</evidence>
<evidence type="ECO:0000313" key="9">
    <source>
        <dbReference type="EMBL" id="EIJ43026.1"/>
    </source>
</evidence>
<evidence type="ECO:0000256" key="2">
    <source>
        <dbReference type="ARBA" id="ARBA00022598"/>
    </source>
</evidence>
<feature type="binding site" evidence="5">
    <location>
        <position position="107"/>
    </location>
    <ligand>
        <name>ATP</name>
        <dbReference type="ChEBI" id="CHEBI:30616"/>
    </ligand>
</feature>
<dbReference type="RefSeq" id="WP_002689901.1">
    <property type="nucleotide sequence ID" value="NZ_JH600070.1"/>
</dbReference>
<organism evidence="9 10">
    <name type="scientific">Beggiatoa alba B18LD</name>
    <dbReference type="NCBI Taxonomy" id="395493"/>
    <lineage>
        <taxon>Bacteria</taxon>
        <taxon>Pseudomonadati</taxon>
        <taxon>Pseudomonadota</taxon>
        <taxon>Gammaproteobacteria</taxon>
        <taxon>Thiotrichales</taxon>
        <taxon>Thiotrichaceae</taxon>
        <taxon>Beggiatoa</taxon>
    </lineage>
</organism>
<keyword evidence="10" id="KW-1185">Reference proteome</keyword>
<dbReference type="Proteomes" id="UP000005744">
    <property type="component" value="Unassembled WGS sequence"/>
</dbReference>
<keyword evidence="5" id="KW-0963">Cytoplasm</keyword>
<protein>
    <recommendedName>
        <fullName evidence="5 6">RNA 3'-terminal phosphate cyclase</fullName>
        <shortName evidence="5">RNA cyclase</shortName>
        <shortName evidence="5">RNA-3'-phosphate cyclase</shortName>
        <ecNumber evidence="5 6">6.5.1.4</ecNumber>
    </recommendedName>
</protein>
<dbReference type="GO" id="GO:0003963">
    <property type="term" value="F:RNA-3'-phosphate cyclase activity"/>
    <property type="evidence" value="ECO:0007669"/>
    <property type="project" value="UniProtKB-UniRule"/>
</dbReference>
<dbReference type="InterPro" id="IPR037136">
    <property type="entry name" value="RNA3'_phos_cyclase_dom_sf"/>
</dbReference>
<feature type="domain" description="RNA 3'-terminal phosphate cyclase insert" evidence="8">
    <location>
        <begin position="188"/>
        <end position="279"/>
    </location>
</feature>
<dbReference type="InterPro" id="IPR017770">
    <property type="entry name" value="RNA3'_term_phos_cyc_type_1"/>
</dbReference>
<dbReference type="Gene3D" id="3.65.10.20">
    <property type="entry name" value="RNA 3'-terminal phosphate cyclase domain"/>
    <property type="match status" value="1"/>
</dbReference>
<dbReference type="InterPro" id="IPR013792">
    <property type="entry name" value="RNA3'P_cycl/enolpyr_Trfase_a/b"/>
</dbReference>
<dbReference type="NCBIfam" id="NF003246">
    <property type="entry name" value="PRK04204.1-2"/>
    <property type="match status" value="1"/>
</dbReference>
<reference evidence="9 10" key="1">
    <citation type="submission" date="2011-11" db="EMBL/GenBank/DDBJ databases">
        <title>Improved High-Quality Draft sequence of Beggiatoa alba B18lD.</title>
        <authorList>
            <consortium name="US DOE Joint Genome Institute"/>
            <person name="Lucas S."/>
            <person name="Han J."/>
            <person name="Lapidus A."/>
            <person name="Cheng J.-F."/>
            <person name="Goodwin L."/>
            <person name="Pitluck S."/>
            <person name="Peters L."/>
            <person name="Mikhailova N."/>
            <person name="Held B."/>
            <person name="Detter J.C."/>
            <person name="Han C."/>
            <person name="Tapia R."/>
            <person name="Land M."/>
            <person name="Hauser L."/>
            <person name="Kyrpides N."/>
            <person name="Ivanova N."/>
            <person name="Pagani I."/>
            <person name="Samuel K."/>
            <person name="Teske A."/>
            <person name="Mueller J."/>
            <person name="Woyke T."/>
        </authorList>
    </citation>
    <scope>NUCLEOTIDE SEQUENCE [LARGE SCALE GENOMIC DNA]</scope>
    <source>
        <strain evidence="9 10">B18LD</strain>
    </source>
</reference>
<dbReference type="Gene3D" id="3.30.360.20">
    <property type="entry name" value="RNA 3'-terminal phosphate cyclase, insert domain"/>
    <property type="match status" value="1"/>
</dbReference>
<dbReference type="OrthoDB" id="9789235at2"/>
<dbReference type="InterPro" id="IPR000228">
    <property type="entry name" value="RNA3'_term_phos_cyc"/>
</dbReference>
<dbReference type="EMBL" id="JH600070">
    <property type="protein sequence ID" value="EIJ43026.1"/>
    <property type="molecule type" value="Genomic_DNA"/>
</dbReference>
<dbReference type="InterPro" id="IPR013791">
    <property type="entry name" value="RNA3'-term_phos_cycl_insert"/>
</dbReference>
<feature type="domain" description="RNA 3'-terminal phosphate cyclase" evidence="7">
    <location>
        <begin position="16"/>
        <end position="331"/>
    </location>
</feature>
<evidence type="ECO:0000259" key="7">
    <source>
        <dbReference type="Pfam" id="PF01137"/>
    </source>
</evidence>
<dbReference type="GO" id="GO:0005524">
    <property type="term" value="F:ATP binding"/>
    <property type="evidence" value="ECO:0007669"/>
    <property type="project" value="UniProtKB-KW"/>
</dbReference>
<dbReference type="SUPFAM" id="SSF52913">
    <property type="entry name" value="RNA 3'-terminal phosphate cyclase, RPTC, insert domain"/>
    <property type="match status" value="1"/>
</dbReference>
<keyword evidence="2 5" id="KW-0436">Ligase</keyword>